<keyword evidence="6" id="KW-1185">Reference proteome</keyword>
<dbReference type="PANTHER" id="PTHR12689">
    <property type="entry name" value="A1 CISTRON SPLICING FACTOR AAR2-RELATED"/>
    <property type="match status" value="1"/>
</dbReference>
<protein>
    <submittedName>
        <fullName evidence="5">Uncharacterized protein</fullName>
    </submittedName>
</protein>
<feature type="compositionally biased region" description="Polar residues" evidence="2">
    <location>
        <begin position="271"/>
        <end position="280"/>
    </location>
</feature>
<feature type="domain" description="AAR2 N-terminal" evidence="4">
    <location>
        <begin position="2"/>
        <end position="161"/>
    </location>
</feature>
<evidence type="ECO:0000256" key="2">
    <source>
        <dbReference type="SAM" id="MobiDB-lite"/>
    </source>
</evidence>
<reference evidence="5 6" key="1">
    <citation type="submission" date="2013-05" db="EMBL/GenBank/DDBJ databases">
        <title>Drechslerella stenobrocha genome reveals carnivorous origination and mechanical trapping mechanism of predatory fungi.</title>
        <authorList>
            <person name="Liu X."/>
            <person name="Zhang W."/>
            <person name="Liu K."/>
        </authorList>
    </citation>
    <scope>NUCLEOTIDE SEQUENCE [LARGE SCALE GENOMIC DNA]</scope>
    <source>
        <strain evidence="5 6">248</strain>
    </source>
</reference>
<dbReference type="InterPro" id="IPR033647">
    <property type="entry name" value="Aar2_N"/>
</dbReference>
<feature type="region of interest" description="Disordered" evidence="2">
    <location>
        <begin position="259"/>
        <end position="291"/>
    </location>
</feature>
<feature type="region of interest" description="Disordered" evidence="2">
    <location>
        <begin position="175"/>
        <end position="210"/>
    </location>
</feature>
<dbReference type="Pfam" id="PF05282">
    <property type="entry name" value="AAR2"/>
    <property type="match status" value="1"/>
</dbReference>
<comment type="similarity">
    <text evidence="1">Belongs to the AAR2 family.</text>
</comment>
<dbReference type="OrthoDB" id="201752at2759"/>
<dbReference type="InterPro" id="IPR038514">
    <property type="entry name" value="AAR2_C_sf"/>
</dbReference>
<evidence type="ECO:0000313" key="6">
    <source>
        <dbReference type="Proteomes" id="UP000024837"/>
    </source>
</evidence>
<dbReference type="InterPro" id="IPR007946">
    <property type="entry name" value="AAR2"/>
</dbReference>
<dbReference type="AlphaFoldDB" id="W7I6K0"/>
<dbReference type="GO" id="GO:0000244">
    <property type="term" value="P:spliceosomal tri-snRNP complex assembly"/>
    <property type="evidence" value="ECO:0007669"/>
    <property type="project" value="TreeGrafter"/>
</dbReference>
<evidence type="ECO:0000259" key="4">
    <source>
        <dbReference type="Pfam" id="PF20981"/>
    </source>
</evidence>
<dbReference type="EMBL" id="KI966442">
    <property type="protein sequence ID" value="EWC44420.1"/>
    <property type="molecule type" value="Genomic_DNA"/>
</dbReference>
<name>W7I6K0_9PEZI</name>
<dbReference type="PANTHER" id="PTHR12689:SF4">
    <property type="entry name" value="PROTEIN AAR2 HOMOLOG"/>
    <property type="match status" value="1"/>
</dbReference>
<dbReference type="HOGENOM" id="CLU_024943_2_0_1"/>
<dbReference type="Gene3D" id="2.60.34.20">
    <property type="match status" value="1"/>
</dbReference>
<dbReference type="Pfam" id="PF20981">
    <property type="entry name" value="AAR2_1st"/>
    <property type="match status" value="1"/>
</dbReference>
<proteinExistence type="inferred from homology"/>
<accession>W7I6K0</accession>
<evidence type="ECO:0000313" key="5">
    <source>
        <dbReference type="EMBL" id="EWC44420.1"/>
    </source>
</evidence>
<feature type="domain" description="AAR2 C-terminal" evidence="3">
    <location>
        <begin position="216"/>
        <end position="443"/>
    </location>
</feature>
<gene>
    <name evidence="5" type="ORF">DRE_06788</name>
</gene>
<dbReference type="CDD" id="cd13778">
    <property type="entry name" value="Aar2_C"/>
    <property type="match status" value="1"/>
</dbReference>
<feature type="compositionally biased region" description="Basic and acidic residues" evidence="2">
    <location>
        <begin position="201"/>
        <end position="210"/>
    </location>
</feature>
<dbReference type="Proteomes" id="UP000024837">
    <property type="component" value="Unassembled WGS sequence"/>
</dbReference>
<evidence type="ECO:0000259" key="3">
    <source>
        <dbReference type="Pfam" id="PF05282"/>
    </source>
</evidence>
<evidence type="ECO:0000256" key="1">
    <source>
        <dbReference type="ARBA" id="ARBA00006281"/>
    </source>
</evidence>
<organism evidence="5 6">
    <name type="scientific">Drechslerella stenobrocha 248</name>
    <dbReference type="NCBI Taxonomy" id="1043628"/>
    <lineage>
        <taxon>Eukaryota</taxon>
        <taxon>Fungi</taxon>
        <taxon>Dikarya</taxon>
        <taxon>Ascomycota</taxon>
        <taxon>Pezizomycotina</taxon>
        <taxon>Orbiliomycetes</taxon>
        <taxon>Orbiliales</taxon>
        <taxon>Orbiliaceae</taxon>
        <taxon>Drechslerella</taxon>
    </lineage>
</organism>
<dbReference type="InterPro" id="IPR033648">
    <property type="entry name" value="AAR2_C"/>
</dbReference>
<dbReference type="Gene3D" id="1.25.40.550">
    <property type="entry name" value="Aar2, C-terminal domain-like"/>
    <property type="match status" value="1"/>
</dbReference>
<dbReference type="CDD" id="cd13777">
    <property type="entry name" value="Aar2_N"/>
    <property type="match status" value="1"/>
</dbReference>
<dbReference type="InterPro" id="IPR038516">
    <property type="entry name" value="AAR2_N_sf"/>
</dbReference>
<sequence>MTSLILLDLPHPSFCAIDLASFTTAPRFRGIKNIPPGIHFCYFSPTSDHPADPSNTESRIIDLDGQSSNPSSLHFRTGFFFAASPSKPYIIRKWCSKTETLLSESDIPDIDLDNIKKNLTGIHHEHLSPYEKLQVPEEKLLAWNLLSSVLNQSQATLTRILGPSWSCESTRETTWESEELDEAIRSKTEATGSRPIFGPEKPSDDKSEQAKDVLDYTRIDLKRTWPPNAMGRERTVWARDRSWVITDIFRRLSPEYHVKPPQLGNGGNAESRATANSTAESLAGDLPPSESTMDGQAALLAEFVLSFVLTVLLANYSSTVQFKHLLEVSLTAGEAIKSHTRYFARLTGVIGGVLKAVKLVIGDNVDADDDDDDGEETYGVPIEEAVLEEFVSGGDAWLIKLLRGFSRELRDVDEAQDMKALAKLKKEFTKLQRVCKQFGWYLDDQYVRKGMIDLPAEEGGGKLEVELEDMEGEDERGEFAPVIVEL</sequence>